<dbReference type="EMBL" id="JBHUPA010000007">
    <property type="protein sequence ID" value="MFD2963035.1"/>
    <property type="molecule type" value="Genomic_DNA"/>
</dbReference>
<evidence type="ECO:0000313" key="3">
    <source>
        <dbReference type="Proteomes" id="UP001597560"/>
    </source>
</evidence>
<dbReference type="InterPro" id="IPR049503">
    <property type="entry name" value="AbiJ_NTD4"/>
</dbReference>
<reference evidence="3" key="1">
    <citation type="journal article" date="2019" name="Int. J. Syst. Evol. Microbiol.">
        <title>The Global Catalogue of Microorganisms (GCM) 10K type strain sequencing project: providing services to taxonomists for standard genome sequencing and annotation.</title>
        <authorList>
            <consortium name="The Broad Institute Genomics Platform"/>
            <consortium name="The Broad Institute Genome Sequencing Center for Infectious Disease"/>
            <person name="Wu L."/>
            <person name="Ma J."/>
        </authorList>
    </citation>
    <scope>NUCLEOTIDE SEQUENCE [LARGE SCALE GENOMIC DNA]</scope>
    <source>
        <strain evidence="3">KCTC 23098</strain>
    </source>
</reference>
<sequence>MKSFSQRIGLKPVREIIQRESADAVLRNQLWNALTIFYLKRFGTWISETDKSIYFLINRIWVKYYGNRLDELDSYTPKILNKLKDDFLTSSWNEMFDILEFIPNNYELEVREGGYDNKTNKEFYILANKILEQNLSAYRFVDKLITEISSEEEMSSIEEAAQQTSKYKPVQTHLRRALELLSDRKSPDYRNSIKESISAIESFCCIATNNPKATLGQALKEAEKRHEIHPALKNSFSSLYGYTSDGGGIRHSLLSESSLKQEDAKFMLVACSAFVNYLLVKTSELD</sequence>
<evidence type="ECO:0000313" key="2">
    <source>
        <dbReference type="EMBL" id="MFD2963035.1"/>
    </source>
</evidence>
<proteinExistence type="predicted"/>
<protein>
    <submittedName>
        <fullName evidence="2">AbiJ-NTD4 domain-containing protein</fullName>
    </submittedName>
</protein>
<dbReference type="Pfam" id="PF18863">
    <property type="entry name" value="AbiJ_NTD4"/>
    <property type="match status" value="1"/>
</dbReference>
<comment type="caution">
    <text evidence="2">The sequence shown here is derived from an EMBL/GenBank/DDBJ whole genome shotgun (WGS) entry which is preliminary data.</text>
</comment>
<dbReference type="RefSeq" id="WP_377611309.1">
    <property type="nucleotide sequence ID" value="NZ_JBHUPA010000007.1"/>
</dbReference>
<keyword evidence="3" id="KW-1185">Reference proteome</keyword>
<feature type="domain" description="HEPN AbiJ-N-terminal" evidence="1">
    <location>
        <begin position="3"/>
        <end position="162"/>
    </location>
</feature>
<dbReference type="Proteomes" id="UP001597560">
    <property type="component" value="Unassembled WGS sequence"/>
</dbReference>
<name>A0ABW6B347_9SPHI</name>
<organism evidence="2 3">
    <name type="scientific">Olivibacter jilunii</name>
    <dbReference type="NCBI Taxonomy" id="985016"/>
    <lineage>
        <taxon>Bacteria</taxon>
        <taxon>Pseudomonadati</taxon>
        <taxon>Bacteroidota</taxon>
        <taxon>Sphingobacteriia</taxon>
        <taxon>Sphingobacteriales</taxon>
        <taxon>Sphingobacteriaceae</taxon>
        <taxon>Olivibacter</taxon>
    </lineage>
</organism>
<gene>
    <name evidence="2" type="ORF">ACFS6J_14640</name>
</gene>
<evidence type="ECO:0000259" key="1">
    <source>
        <dbReference type="Pfam" id="PF18863"/>
    </source>
</evidence>
<accession>A0ABW6B347</accession>